<evidence type="ECO:0000313" key="1">
    <source>
        <dbReference type="EMBL" id="TFK96240.1"/>
    </source>
</evidence>
<accession>A0A5C3Q766</accession>
<gene>
    <name evidence="1" type="ORF">BDV98DRAFT_337137</name>
</gene>
<dbReference type="EMBL" id="ML178864">
    <property type="protein sequence ID" value="TFK96240.1"/>
    <property type="molecule type" value="Genomic_DNA"/>
</dbReference>
<evidence type="ECO:0000313" key="2">
    <source>
        <dbReference type="Proteomes" id="UP000305067"/>
    </source>
</evidence>
<dbReference type="Proteomes" id="UP000305067">
    <property type="component" value="Unassembled WGS sequence"/>
</dbReference>
<name>A0A5C3Q766_9AGAR</name>
<dbReference type="AlphaFoldDB" id="A0A5C3Q766"/>
<protein>
    <submittedName>
        <fullName evidence="1">Uncharacterized protein</fullName>
    </submittedName>
</protein>
<keyword evidence="2" id="KW-1185">Reference proteome</keyword>
<proteinExistence type="predicted"/>
<sequence length="178" mass="20713">MMLDLLWDQRSSWRDLSWTMDSRLPYETAAELVQNHPAWTSAGTEFERLEHLCLRSYSDNSTFIRDRHLIFSQSPVLSSLTLSDWCTSSAVAMDDPILTPWTRLRIINLENVNIPSLPQFIRRFASHVLELSLLPEFTRGGGTRPLKLFLRQYSQRSESLSLRGTTMVDPYRQSRLLH</sequence>
<reference evidence="1 2" key="1">
    <citation type="journal article" date="2019" name="Nat. Ecol. Evol.">
        <title>Megaphylogeny resolves global patterns of mushroom evolution.</title>
        <authorList>
            <person name="Varga T."/>
            <person name="Krizsan K."/>
            <person name="Foldi C."/>
            <person name="Dima B."/>
            <person name="Sanchez-Garcia M."/>
            <person name="Sanchez-Ramirez S."/>
            <person name="Szollosi G.J."/>
            <person name="Szarkandi J.G."/>
            <person name="Papp V."/>
            <person name="Albert L."/>
            <person name="Andreopoulos W."/>
            <person name="Angelini C."/>
            <person name="Antonin V."/>
            <person name="Barry K.W."/>
            <person name="Bougher N.L."/>
            <person name="Buchanan P."/>
            <person name="Buyck B."/>
            <person name="Bense V."/>
            <person name="Catcheside P."/>
            <person name="Chovatia M."/>
            <person name="Cooper J."/>
            <person name="Damon W."/>
            <person name="Desjardin D."/>
            <person name="Finy P."/>
            <person name="Geml J."/>
            <person name="Haridas S."/>
            <person name="Hughes K."/>
            <person name="Justo A."/>
            <person name="Karasinski D."/>
            <person name="Kautmanova I."/>
            <person name="Kiss B."/>
            <person name="Kocsube S."/>
            <person name="Kotiranta H."/>
            <person name="LaButti K.M."/>
            <person name="Lechner B.E."/>
            <person name="Liimatainen K."/>
            <person name="Lipzen A."/>
            <person name="Lukacs Z."/>
            <person name="Mihaltcheva S."/>
            <person name="Morgado L.N."/>
            <person name="Niskanen T."/>
            <person name="Noordeloos M.E."/>
            <person name="Ohm R.A."/>
            <person name="Ortiz-Santana B."/>
            <person name="Ovrebo C."/>
            <person name="Racz N."/>
            <person name="Riley R."/>
            <person name="Savchenko A."/>
            <person name="Shiryaev A."/>
            <person name="Soop K."/>
            <person name="Spirin V."/>
            <person name="Szebenyi C."/>
            <person name="Tomsovsky M."/>
            <person name="Tulloss R.E."/>
            <person name="Uehling J."/>
            <person name="Grigoriev I.V."/>
            <person name="Vagvolgyi C."/>
            <person name="Papp T."/>
            <person name="Martin F.M."/>
            <person name="Miettinen O."/>
            <person name="Hibbett D.S."/>
            <person name="Nagy L.G."/>
        </authorList>
    </citation>
    <scope>NUCLEOTIDE SEQUENCE [LARGE SCALE GENOMIC DNA]</scope>
    <source>
        <strain evidence="1 2">CBS 309.79</strain>
    </source>
</reference>
<organism evidence="1 2">
    <name type="scientific">Pterulicium gracile</name>
    <dbReference type="NCBI Taxonomy" id="1884261"/>
    <lineage>
        <taxon>Eukaryota</taxon>
        <taxon>Fungi</taxon>
        <taxon>Dikarya</taxon>
        <taxon>Basidiomycota</taxon>
        <taxon>Agaricomycotina</taxon>
        <taxon>Agaricomycetes</taxon>
        <taxon>Agaricomycetidae</taxon>
        <taxon>Agaricales</taxon>
        <taxon>Pleurotineae</taxon>
        <taxon>Pterulaceae</taxon>
        <taxon>Pterulicium</taxon>
    </lineage>
</organism>